<reference evidence="1 2" key="1">
    <citation type="journal article" date="2010" name="Stand. Genomic Sci.">
        <title>Complete genome sequence of Archaeoglobus profundus type strain (AV18).</title>
        <authorList>
            <person name="von Jan M."/>
            <person name="Lapidus A."/>
            <person name="Del Rio T.G."/>
            <person name="Copeland A."/>
            <person name="Tice H."/>
            <person name="Cheng J.F."/>
            <person name="Lucas S."/>
            <person name="Chen F."/>
            <person name="Nolan M."/>
            <person name="Goodwin L."/>
            <person name="Han C."/>
            <person name="Pitluck S."/>
            <person name="Liolios K."/>
            <person name="Ivanova N."/>
            <person name="Mavromatis K."/>
            <person name="Ovchinnikova G."/>
            <person name="Chertkov O."/>
            <person name="Pati A."/>
            <person name="Chen A."/>
            <person name="Palaniappan K."/>
            <person name="Land M."/>
            <person name="Hauser L."/>
            <person name="Chang Y.J."/>
            <person name="Jeffries C.D."/>
            <person name="Saunders E."/>
            <person name="Brettin T."/>
            <person name="Detter J.C."/>
            <person name="Chain P."/>
            <person name="Eichinger K."/>
            <person name="Huber H."/>
            <person name="Spring S."/>
            <person name="Rohde M."/>
            <person name="Goker M."/>
            <person name="Wirth R."/>
            <person name="Woyke T."/>
            <person name="Bristow J."/>
            <person name="Eisen J.A."/>
            <person name="Markowitz V."/>
            <person name="Hugenholtz P."/>
            <person name="Kyrpides N.C."/>
            <person name="Klenk H.P."/>
        </authorList>
    </citation>
    <scope>NUCLEOTIDE SEQUENCE [LARGE SCALE GENOMIC DNA]</scope>
    <source>
        <strain evidence="2">DSM 5631 / JCM 9629 / NBRC 100127 / Av18</strain>
    </source>
</reference>
<dbReference type="PaxDb" id="572546-Arcpr_1523"/>
<dbReference type="RefSeq" id="WP_012940905.1">
    <property type="nucleotide sequence ID" value="NC_013741.1"/>
</dbReference>
<dbReference type="STRING" id="572546.Arcpr_1523"/>
<dbReference type="EMBL" id="CP001857">
    <property type="protein sequence ID" value="ADB58569.1"/>
    <property type="molecule type" value="Genomic_DNA"/>
</dbReference>
<dbReference type="AlphaFoldDB" id="D2REM5"/>
<gene>
    <name evidence="1" type="ordered locus">Arcpr_1523</name>
</gene>
<organism evidence="1 2">
    <name type="scientific">Archaeoglobus profundus (strain DSM 5631 / JCM 9629 / NBRC 100127 / Av18)</name>
    <dbReference type="NCBI Taxonomy" id="572546"/>
    <lineage>
        <taxon>Archaea</taxon>
        <taxon>Methanobacteriati</taxon>
        <taxon>Methanobacteriota</taxon>
        <taxon>Archaeoglobi</taxon>
        <taxon>Archaeoglobales</taxon>
        <taxon>Archaeoglobaceae</taxon>
        <taxon>Archaeoglobus</taxon>
    </lineage>
</organism>
<dbReference type="GeneID" id="8740213"/>
<dbReference type="eggNOG" id="arCOG13283">
    <property type="taxonomic scope" value="Archaea"/>
</dbReference>
<keyword evidence="2" id="KW-1185">Reference proteome</keyword>
<dbReference type="KEGG" id="apo:Arcpr_1523"/>
<evidence type="ECO:0000313" key="2">
    <source>
        <dbReference type="Proteomes" id="UP000001901"/>
    </source>
</evidence>
<evidence type="ECO:0000313" key="1">
    <source>
        <dbReference type="EMBL" id="ADB58569.1"/>
    </source>
</evidence>
<protein>
    <submittedName>
        <fullName evidence="1">Uncharacterized protein</fullName>
    </submittedName>
</protein>
<proteinExistence type="predicted"/>
<sequence length="210" mass="24569">MYKQAQLLADAVRHLEFATTKFYEVPAYKDIAEELEAIKIKVYERMGLIKETEVKEEEIRDDGLIKAAQEEQEEVEEQPGNGKDPVIWITEKVGYLYDEEKDEFAIVRKDVIGYTTLKRLPRSTLMEIWEKLPERSTEFELRQVMNELGVRAKAFAQYIMRIFTHATFGGDLRIDGKKLILVKPEDFSIYEDLKNQLRAERELIDSGWGK</sequence>
<name>D2REM5_ARCPA</name>
<dbReference type="Proteomes" id="UP000001901">
    <property type="component" value="Chromosome"/>
</dbReference>
<accession>D2REM5</accession>
<dbReference type="HOGENOM" id="CLU_1307764_0_0_2"/>